<evidence type="ECO:0000313" key="3">
    <source>
        <dbReference type="Proteomes" id="UP000551499"/>
    </source>
</evidence>
<keyword evidence="1" id="KW-0812">Transmembrane</keyword>
<organism evidence="2 3">
    <name type="scientific">Microcystis aeruginosa BLCC-F108</name>
    <dbReference type="NCBI Taxonomy" id="2755317"/>
    <lineage>
        <taxon>Bacteria</taxon>
        <taxon>Bacillati</taxon>
        <taxon>Cyanobacteriota</taxon>
        <taxon>Cyanophyceae</taxon>
        <taxon>Oscillatoriophycideae</taxon>
        <taxon>Chroococcales</taxon>
        <taxon>Microcystaceae</taxon>
        <taxon>Microcystis</taxon>
    </lineage>
</organism>
<keyword evidence="1" id="KW-0472">Membrane</keyword>
<sequence length="54" mass="6508">MSLFTLSFYTMQRLIEKLKKVKDFRKSYGKRHQLWVVLLIIILAIMQSYTNISL</sequence>
<reference evidence="2 3" key="1">
    <citation type="submission" date="2020-07" db="EMBL/GenBank/DDBJ databases">
        <title>Genomes of two Microcystis aeruginosa (Cyanobacteria) strains from Florida (USA) with disparate toxicogenic potential.</title>
        <authorList>
            <person name="Lefler F.W."/>
            <person name="Barbosa M."/>
            <person name="Berthold D.E."/>
            <person name="Laughinghouse H.D. IV."/>
        </authorList>
    </citation>
    <scope>NUCLEOTIDE SEQUENCE [LARGE SCALE GENOMIC DNA]</scope>
    <source>
        <strain evidence="2 3">BLCCF108</strain>
    </source>
</reference>
<gene>
    <name evidence="2" type="ORF">H0902_11100</name>
</gene>
<name>A0A841UMP1_MICAE</name>
<accession>A0A841UMP1</accession>
<keyword evidence="1" id="KW-1133">Transmembrane helix</keyword>
<dbReference type="AlphaFoldDB" id="A0A841UMP1"/>
<evidence type="ECO:0000256" key="1">
    <source>
        <dbReference type="SAM" id="Phobius"/>
    </source>
</evidence>
<protein>
    <submittedName>
        <fullName evidence="2">Transposase family protein</fullName>
    </submittedName>
</protein>
<dbReference type="EMBL" id="JACEGB010000196">
    <property type="protein sequence ID" value="MBC1191335.1"/>
    <property type="molecule type" value="Genomic_DNA"/>
</dbReference>
<comment type="caution">
    <text evidence="2">The sequence shown here is derived from an EMBL/GenBank/DDBJ whole genome shotgun (WGS) entry which is preliminary data.</text>
</comment>
<feature type="transmembrane region" description="Helical" evidence="1">
    <location>
        <begin position="34"/>
        <end position="52"/>
    </location>
</feature>
<proteinExistence type="predicted"/>
<evidence type="ECO:0000313" key="2">
    <source>
        <dbReference type="EMBL" id="MBC1191335.1"/>
    </source>
</evidence>
<dbReference type="Proteomes" id="UP000551499">
    <property type="component" value="Unassembled WGS sequence"/>
</dbReference>